<evidence type="ECO:0000256" key="1">
    <source>
        <dbReference type="SAM" id="Phobius"/>
    </source>
</evidence>
<gene>
    <name evidence="2" type="ORF">SCF082_LOCUS9616</name>
</gene>
<evidence type="ECO:0000313" key="2">
    <source>
        <dbReference type="EMBL" id="CAK9007837.1"/>
    </source>
</evidence>
<reference evidence="2 3" key="1">
    <citation type="submission" date="2024-02" db="EMBL/GenBank/DDBJ databases">
        <authorList>
            <person name="Chen Y."/>
            <person name="Shah S."/>
            <person name="Dougan E. K."/>
            <person name="Thang M."/>
            <person name="Chan C."/>
        </authorList>
    </citation>
    <scope>NUCLEOTIDE SEQUENCE [LARGE SCALE GENOMIC DNA]</scope>
</reference>
<keyword evidence="1" id="KW-1133">Transmembrane helix</keyword>
<keyword evidence="1" id="KW-0472">Membrane</keyword>
<evidence type="ECO:0000313" key="3">
    <source>
        <dbReference type="Proteomes" id="UP001642464"/>
    </source>
</evidence>
<comment type="caution">
    <text evidence="2">The sequence shown here is derived from an EMBL/GenBank/DDBJ whole genome shotgun (WGS) entry which is preliminary data.</text>
</comment>
<accession>A0ABP0J0H5</accession>
<keyword evidence="1" id="KW-0812">Transmembrane</keyword>
<proteinExistence type="predicted"/>
<dbReference type="EMBL" id="CAXAMM010005576">
    <property type="protein sequence ID" value="CAK9007837.1"/>
    <property type="molecule type" value="Genomic_DNA"/>
</dbReference>
<organism evidence="2 3">
    <name type="scientific">Durusdinium trenchii</name>
    <dbReference type="NCBI Taxonomy" id="1381693"/>
    <lineage>
        <taxon>Eukaryota</taxon>
        <taxon>Sar</taxon>
        <taxon>Alveolata</taxon>
        <taxon>Dinophyceae</taxon>
        <taxon>Suessiales</taxon>
        <taxon>Symbiodiniaceae</taxon>
        <taxon>Durusdinium</taxon>
    </lineage>
</organism>
<evidence type="ECO:0008006" key="4">
    <source>
        <dbReference type="Google" id="ProtNLM"/>
    </source>
</evidence>
<feature type="transmembrane region" description="Helical" evidence="1">
    <location>
        <begin position="416"/>
        <end position="435"/>
    </location>
</feature>
<sequence length="632" mass="71096">MHEDHEEHEQDDRESTVPELRCHGRLRAWVLKAINFVTAVLALTNFLRTSWTINSLTKSGATYVDQWETFGERIKDPENPGAVFREGSPSIAEMSSGMQKVIASQLGINGAPKSHTVTLHMMDIHHYTGSSPEDWGNNRCRNMRGTYELDFSSWTDKLLVFSAEETMLVGHGVKGGEHLRDTTENPILEEARGLWFARKSVDLRVLGAIEVAAPENPLVDGETVQISATLPGQRFNIKTTCNGCEVVIVHKEYHCDIVANLSRTGDRVSVAVFESAASTVPGLDRLKLGISFTWTWGLVLGDMLRGVSQLVMFGFWLLYSQHGLAPGRLIQRIEEALEDGNRVKKRKTFRQVLQGWNFLPARVGRAFQGIPIYFYVHNGWFHIVVNVLSLFADGLVTVAYIRESATYTFFPQHMGSIYWMCIYGLRFMWIQLLVFKSLKHVAVVVRWKWASRALTFAGYTYFVGTLFANYAAEEIALRYYGEEIEFKGLPSVVDSASVSYQNSFYFLRVGPYLLSLLYTSMASAVINIAANSWTMRNSNSLNAFLIEGSTIVNGEVGLTWIQSERGKVRFLADVGTMLQVAWVVNNSATDNAQKRFRIFNNARAITPASVKQMMARETEEEVDLQAKDAALV</sequence>
<dbReference type="Proteomes" id="UP001642464">
    <property type="component" value="Unassembled WGS sequence"/>
</dbReference>
<name>A0ABP0J0H5_9DINO</name>
<feature type="transmembrane region" description="Helical" evidence="1">
    <location>
        <begin position="509"/>
        <end position="530"/>
    </location>
</feature>
<keyword evidence="3" id="KW-1185">Reference proteome</keyword>
<feature type="transmembrane region" description="Helical" evidence="1">
    <location>
        <begin position="456"/>
        <end position="472"/>
    </location>
</feature>
<protein>
    <recommendedName>
        <fullName evidence="4">Rhomboid-like protein</fullName>
    </recommendedName>
</protein>
<feature type="transmembrane region" description="Helical" evidence="1">
    <location>
        <begin position="380"/>
        <end position="401"/>
    </location>
</feature>